<proteinExistence type="predicted"/>
<evidence type="ECO:0000256" key="1">
    <source>
        <dbReference type="SAM" id="Coils"/>
    </source>
</evidence>
<dbReference type="eggNOG" id="COG3941">
    <property type="taxonomic scope" value="Bacteria"/>
</dbReference>
<dbReference type="InterPro" id="IPR013491">
    <property type="entry name" value="Tape_meas_N"/>
</dbReference>
<feature type="domain" description="Tape measure protein N-terminal" evidence="2">
    <location>
        <begin position="275"/>
        <end position="431"/>
    </location>
</feature>
<dbReference type="Pfam" id="PF20155">
    <property type="entry name" value="TMP_3"/>
    <property type="match status" value="1"/>
</dbReference>
<comment type="caution">
    <text evidence="3">The sequence shown here is derived from an EMBL/GenBank/DDBJ whole genome shotgun (WGS) entry which is preliminary data.</text>
</comment>
<feature type="coiled-coil region" evidence="1">
    <location>
        <begin position="55"/>
        <end position="118"/>
    </location>
</feature>
<accession>A0A096DGF5</accession>
<organism evidence="3 4">
    <name type="scientific">Flavonifractor plautii 1_3_50AFAA</name>
    <dbReference type="NCBI Taxonomy" id="742738"/>
    <lineage>
        <taxon>Bacteria</taxon>
        <taxon>Bacillati</taxon>
        <taxon>Bacillota</taxon>
        <taxon>Clostridia</taxon>
        <taxon>Eubacteriales</taxon>
        <taxon>Oscillospiraceae</taxon>
        <taxon>Flavonifractor</taxon>
    </lineage>
</organism>
<dbReference type="HOGENOM" id="CLU_401045_0_0_9"/>
<dbReference type="PANTHER" id="PTHR38812">
    <property type="entry name" value="MU-LIKE PROPHAGE FLUMU PROTEIN GP42"/>
    <property type="match status" value="1"/>
</dbReference>
<dbReference type="PANTHER" id="PTHR38812:SF2">
    <property type="entry name" value="MU-LIKE PROPHAGE FLUMU PROTEIN GP42"/>
    <property type="match status" value="1"/>
</dbReference>
<name>A0A096DGF5_FLAPL</name>
<evidence type="ECO:0000313" key="3">
    <source>
        <dbReference type="EMBL" id="KGF56614.1"/>
    </source>
</evidence>
<dbReference type="PATRIC" id="fig|742738.3.peg.922"/>
<sequence length="728" mass="76535">MSGRKSDASIAFSVTDNLSQSIVGMKNSVNSFRADVTGLQASLDKLDSTRFQLKNFDLKNAKRELERTKQAFEELGEAATDAEREAAKADFQKANQNYENVRRQLDLVSKQARQVEKDMLDASSAISKADNRAGAGAGRGGSSMLAALGKAGLGQMAGDAAQEVANLLIGSAFGDEAGGVLSSGLSGAISGAAIGSIIPGIGTAVGAAIGGGLGVLQGATQAAGSRDEAFKAYYGDLYEQGQTAADESLTAGSATAAQRELDTIAFNKLLGSGVGDQYLERLRALAAETPLEYADLTGMSRALATGFGDSPERMLELMRAIGDAGSAVGVSAADMEEMARAMSRMNSSGKATLEFLNIFQDRGVDVIGMLGEALGKTQGDIYSMISKGEINGQTAANIIQAGMESAYKGSMEEMAVTFSGLTSTLEDTMTEIDNARGEGYNAERSGGLQAEIDAYGGALGQAVESLNAIAGQNEAYLENLSEQYTREALSAVLLGETPSGIYGPEQQEELAAMREEYQAASEAYASGSQEAGLKMDSLRREAEGLAKAAYESSEQYQSVHDTELDLISAIRENTAALSGWRNEYETQQAMTKGSLVNLIGENSLVGQAMGFFSGASALVGTGSETTTGLSVEERQAGNWRRGGYYDEDGVWRSHAAGLERVPYDGYAALLHEGERVLTAREARQADQGGGAQVTITGNTFQVRQESDIDAIAEALYRKLRLAQMGGVR</sequence>
<keyword evidence="1" id="KW-0175">Coiled coil</keyword>
<dbReference type="RefSeq" id="WP_050001675.1">
    <property type="nucleotide sequence ID" value="NZ_KN174161.1"/>
</dbReference>
<dbReference type="NCBIfam" id="TIGR02675">
    <property type="entry name" value="tape_meas_nterm"/>
    <property type="match status" value="1"/>
</dbReference>
<evidence type="ECO:0000259" key="2">
    <source>
        <dbReference type="Pfam" id="PF20155"/>
    </source>
</evidence>
<dbReference type="InterPro" id="IPR053058">
    <property type="entry name" value="Mulikevirus_tape_measure"/>
</dbReference>
<reference evidence="3 4" key="1">
    <citation type="submission" date="2011-08" db="EMBL/GenBank/DDBJ databases">
        <title>The Genome Sequence of Clostridium orbiscindens 1_3_50AFAA.</title>
        <authorList>
            <consortium name="The Broad Institute Genome Sequencing Platform"/>
            <person name="Earl A."/>
            <person name="Ward D."/>
            <person name="Feldgarden M."/>
            <person name="Gevers D."/>
            <person name="Daigneault M."/>
            <person name="Strauss J."/>
            <person name="Allen-Vercoe E."/>
            <person name="Young S.K."/>
            <person name="Zeng Q."/>
            <person name="Gargeya S."/>
            <person name="Fitzgerald M."/>
            <person name="Haas B."/>
            <person name="Abouelleil A."/>
            <person name="Alvarado L."/>
            <person name="Arachchi H.M."/>
            <person name="Berlin A."/>
            <person name="Brown A."/>
            <person name="Chapman S.B."/>
            <person name="Chen Z."/>
            <person name="Dunbar C."/>
            <person name="Freedman E."/>
            <person name="Gearin G."/>
            <person name="Gellesch M."/>
            <person name="Goldberg J."/>
            <person name="Griggs A."/>
            <person name="Gujja S."/>
            <person name="Heiman D."/>
            <person name="Howarth C."/>
            <person name="Larson L."/>
            <person name="Lui A."/>
            <person name="MacDonald P.J.P."/>
            <person name="Montmayeur A."/>
            <person name="Murphy C."/>
            <person name="Neiman D."/>
            <person name="Pearson M."/>
            <person name="Priest M."/>
            <person name="Roberts A."/>
            <person name="Saif S."/>
            <person name="Shea T."/>
            <person name="Shenoy N."/>
            <person name="Sisk P."/>
            <person name="Stolte C."/>
            <person name="Sykes S."/>
            <person name="Wortman J."/>
            <person name="Nusbaum C."/>
            <person name="Birren B."/>
        </authorList>
    </citation>
    <scope>NUCLEOTIDE SEQUENCE [LARGE SCALE GENOMIC DNA]</scope>
    <source>
        <strain evidence="3 4">1_3_50AFAA</strain>
    </source>
</reference>
<dbReference type="Proteomes" id="UP000029585">
    <property type="component" value="Unassembled WGS sequence"/>
</dbReference>
<keyword evidence="4" id="KW-1185">Reference proteome</keyword>
<dbReference type="AlphaFoldDB" id="A0A096DGF5"/>
<evidence type="ECO:0000313" key="4">
    <source>
        <dbReference type="Proteomes" id="UP000029585"/>
    </source>
</evidence>
<protein>
    <recommendedName>
        <fullName evidence="2">Tape measure protein N-terminal domain-containing protein</fullName>
    </recommendedName>
</protein>
<gene>
    <name evidence="3" type="ORF">HMPREF9460_00892</name>
</gene>
<dbReference type="EMBL" id="ADLO01000036">
    <property type="protein sequence ID" value="KGF56614.1"/>
    <property type="molecule type" value="Genomic_DNA"/>
</dbReference>